<dbReference type="PRINTS" id="PR00253">
    <property type="entry name" value="GABAARECEPTR"/>
</dbReference>
<keyword evidence="9 11" id="KW-0472">Membrane</keyword>
<dbReference type="InterPro" id="IPR006029">
    <property type="entry name" value="Neurotrans-gated_channel_TM"/>
</dbReference>
<dbReference type="PRINTS" id="PR00252">
    <property type="entry name" value="NRIONCHANNEL"/>
</dbReference>
<dbReference type="SUPFAM" id="SSF63712">
    <property type="entry name" value="Nicotinic receptor ligand binding domain-like"/>
    <property type="match status" value="1"/>
</dbReference>
<feature type="domain" description="Neurotransmitter-gated ion-channel ligand-binding" evidence="12">
    <location>
        <begin position="1"/>
        <end position="160"/>
    </location>
</feature>
<keyword evidence="5 11" id="KW-0812">Transmembrane</keyword>
<dbReference type="GO" id="GO:0005886">
    <property type="term" value="C:plasma membrane"/>
    <property type="evidence" value="ECO:0007669"/>
    <property type="project" value="UniProtKB-SubCell"/>
</dbReference>
<evidence type="ECO:0000256" key="5">
    <source>
        <dbReference type="ARBA" id="ARBA00022692"/>
    </source>
</evidence>
<keyword evidence="14" id="KW-1185">Reference proteome</keyword>
<dbReference type="GO" id="GO:0005230">
    <property type="term" value="F:extracellular ligand-gated monoatomic ion channel activity"/>
    <property type="evidence" value="ECO:0007669"/>
    <property type="project" value="InterPro"/>
</dbReference>
<dbReference type="PANTHER" id="PTHR18945">
    <property type="entry name" value="NEUROTRANSMITTER GATED ION CHANNEL"/>
    <property type="match status" value="1"/>
</dbReference>
<comment type="similarity">
    <text evidence="11">Belongs to the ligand-gated ion channel (TC 1.A.9) family.</text>
</comment>
<dbReference type="Pfam" id="PF02932">
    <property type="entry name" value="Neur_chan_memb"/>
    <property type="match status" value="1"/>
</dbReference>
<evidence type="ECO:0000256" key="3">
    <source>
        <dbReference type="ARBA" id="ARBA00022448"/>
    </source>
</evidence>
<comment type="caution">
    <text evidence="11">Lacks conserved residue(s) required for the propagation of feature annotation.</text>
</comment>
<dbReference type="WBParaSite" id="maker-uti_cns_0045399-snap-gene-0.15-mRNA-1">
    <property type="protein sequence ID" value="maker-uti_cns_0045399-snap-gene-0.15-mRNA-1"/>
    <property type="gene ID" value="maker-uti_cns_0045399-snap-gene-0.15"/>
</dbReference>
<dbReference type="InterPro" id="IPR036719">
    <property type="entry name" value="Neuro-gated_channel_TM_sf"/>
</dbReference>
<accession>A0A1I8IZC4</accession>
<evidence type="ECO:0000256" key="6">
    <source>
        <dbReference type="ARBA" id="ARBA00022729"/>
    </source>
</evidence>
<dbReference type="PROSITE" id="PS00236">
    <property type="entry name" value="NEUROTR_ION_CHANNEL"/>
    <property type="match status" value="1"/>
</dbReference>
<evidence type="ECO:0000256" key="7">
    <source>
        <dbReference type="ARBA" id="ARBA00022989"/>
    </source>
</evidence>
<keyword evidence="4" id="KW-1003">Cell membrane</keyword>
<dbReference type="GO" id="GO:0004888">
    <property type="term" value="F:transmembrane signaling receptor activity"/>
    <property type="evidence" value="ECO:0007669"/>
    <property type="project" value="InterPro"/>
</dbReference>
<evidence type="ECO:0000259" key="12">
    <source>
        <dbReference type="Pfam" id="PF02931"/>
    </source>
</evidence>
<dbReference type="InterPro" id="IPR006202">
    <property type="entry name" value="Neur_chan_lig-bd"/>
</dbReference>
<keyword evidence="7 11" id="KW-1133">Transmembrane helix</keyword>
<organism evidence="14 15">
    <name type="scientific">Macrostomum lignano</name>
    <dbReference type="NCBI Taxonomy" id="282301"/>
    <lineage>
        <taxon>Eukaryota</taxon>
        <taxon>Metazoa</taxon>
        <taxon>Spiralia</taxon>
        <taxon>Lophotrochozoa</taxon>
        <taxon>Platyhelminthes</taxon>
        <taxon>Rhabditophora</taxon>
        <taxon>Macrostomorpha</taxon>
        <taxon>Macrostomida</taxon>
        <taxon>Macrostomidae</taxon>
        <taxon>Macrostomum</taxon>
    </lineage>
</organism>
<keyword evidence="8 11" id="KW-0406">Ion transport</keyword>
<keyword evidence="6" id="KW-0732">Signal</keyword>
<dbReference type="Gene3D" id="2.70.170.10">
    <property type="entry name" value="Neurotransmitter-gated ion-channel ligand-binding domain"/>
    <property type="match status" value="1"/>
</dbReference>
<name>A0A1I8IZC4_9PLAT</name>
<dbReference type="CDD" id="cd18990">
    <property type="entry name" value="LGIC_ECD_GABAAR"/>
    <property type="match status" value="1"/>
</dbReference>
<dbReference type="CDD" id="cd19049">
    <property type="entry name" value="LGIC_TM_anion"/>
    <property type="match status" value="1"/>
</dbReference>
<protein>
    <submittedName>
        <fullName evidence="15">Glycine receptor subunit alphaZ1</fullName>
    </submittedName>
</protein>
<dbReference type="InterPro" id="IPR018000">
    <property type="entry name" value="Neurotransmitter_ion_chnl_CS"/>
</dbReference>
<evidence type="ECO:0000256" key="4">
    <source>
        <dbReference type="ARBA" id="ARBA00022475"/>
    </source>
</evidence>
<evidence type="ECO:0000256" key="11">
    <source>
        <dbReference type="RuleBase" id="RU000687"/>
    </source>
</evidence>
<dbReference type="Gene3D" id="1.20.58.390">
    <property type="entry name" value="Neurotransmitter-gated ion-channel transmembrane domain"/>
    <property type="match status" value="1"/>
</dbReference>
<dbReference type="Proteomes" id="UP000095280">
    <property type="component" value="Unplaced"/>
</dbReference>
<reference evidence="15" key="1">
    <citation type="submission" date="2016-11" db="UniProtKB">
        <authorList>
            <consortium name="WormBaseParasite"/>
        </authorList>
    </citation>
    <scope>IDENTIFICATION</scope>
</reference>
<dbReference type="InterPro" id="IPR006201">
    <property type="entry name" value="Neur_channel"/>
</dbReference>
<evidence type="ECO:0000256" key="10">
    <source>
        <dbReference type="ARBA" id="ARBA00023303"/>
    </source>
</evidence>
<evidence type="ECO:0000259" key="13">
    <source>
        <dbReference type="Pfam" id="PF02932"/>
    </source>
</evidence>
<evidence type="ECO:0000256" key="2">
    <source>
        <dbReference type="ARBA" id="ARBA00004236"/>
    </source>
</evidence>
<evidence type="ECO:0000256" key="9">
    <source>
        <dbReference type="ARBA" id="ARBA00023136"/>
    </source>
</evidence>
<evidence type="ECO:0000313" key="14">
    <source>
        <dbReference type="Proteomes" id="UP000095280"/>
    </source>
</evidence>
<evidence type="ECO:0000313" key="15">
    <source>
        <dbReference type="WBParaSite" id="maker-uti_cns_0045399-snap-gene-0.15-mRNA-1"/>
    </source>
</evidence>
<dbReference type="NCBIfam" id="TIGR00860">
    <property type="entry name" value="LIC"/>
    <property type="match status" value="1"/>
</dbReference>
<comment type="subcellular location">
    <subcellularLocation>
        <location evidence="2">Cell membrane</location>
    </subcellularLocation>
    <subcellularLocation>
        <location evidence="1">Membrane</location>
        <topology evidence="1">Multi-pass membrane protein</topology>
    </subcellularLocation>
</comment>
<feature type="transmembrane region" description="Helical" evidence="11">
    <location>
        <begin position="163"/>
        <end position="185"/>
    </location>
</feature>
<feature type="transmembrane region" description="Helical" evidence="11">
    <location>
        <begin position="226"/>
        <end position="249"/>
    </location>
</feature>
<keyword evidence="10 11" id="KW-0407">Ion channel</keyword>
<dbReference type="InterPro" id="IPR038050">
    <property type="entry name" value="Neuro_actylchol_rec"/>
</dbReference>
<feature type="domain" description="Neurotransmitter-gated ion-channel transmembrane" evidence="13">
    <location>
        <begin position="168"/>
        <end position="263"/>
    </location>
</feature>
<proteinExistence type="inferred from homology"/>
<evidence type="ECO:0000256" key="1">
    <source>
        <dbReference type="ARBA" id="ARBA00004141"/>
    </source>
</evidence>
<dbReference type="InterPro" id="IPR006028">
    <property type="entry name" value="GABAA/Glycine_rcpt"/>
</dbReference>
<keyword evidence="3 11" id="KW-0813">Transport</keyword>
<sequence length="316" mass="36215">MFLRQYWNDTRLAYAHRGYNQSLTLNSKKSELWVPDLYFINEKEGSFHEITTPNLLLRVNPTGRVTYSQKLTVKLSCNMDLKKFPMDQQRCHLKMESYGYTTEELIFEWVNKTKDRVQFSDDLELPEFVTPPNISTENRVVKYLTGNYSYLIATFYLNRKSGFYLIQTYIPSILIVILSWVSFWIDVRAVPARISLGLLTVLSMTTQSSGALGQLPRVSYIKAIDVWMSTCLVFVFGALIEYAIANVLARRHSSLERWENLRSILDSGQQAPDHQAASMQYQQLQQTRLTSGRLHSGGNGEAQAALLNQVQSCGHS</sequence>
<dbReference type="Pfam" id="PF02931">
    <property type="entry name" value="Neur_chan_LBD"/>
    <property type="match status" value="1"/>
</dbReference>
<dbReference type="InterPro" id="IPR036734">
    <property type="entry name" value="Neur_chan_lig-bd_sf"/>
</dbReference>
<dbReference type="SUPFAM" id="SSF90112">
    <property type="entry name" value="Neurotransmitter-gated ion-channel transmembrane pore"/>
    <property type="match status" value="1"/>
</dbReference>
<evidence type="ECO:0000256" key="8">
    <source>
        <dbReference type="ARBA" id="ARBA00023065"/>
    </source>
</evidence>
<dbReference type="AlphaFoldDB" id="A0A1I8IZC4"/>